<evidence type="ECO:0000313" key="3">
    <source>
        <dbReference type="EMBL" id="WZN46160.1"/>
    </source>
</evidence>
<dbReference type="SUPFAM" id="SSF51126">
    <property type="entry name" value="Pectin lyase-like"/>
    <property type="match status" value="1"/>
</dbReference>
<sequence length="507" mass="56790">MKISYALAACLCAGATTYAQESPLWKEFLAARKTGKTATLPDFSYAGYHFSEKQPPSGNFRKIFNVTDYGAQPNDERYDDDAIQATIRAAEANPGGGIVLFPAGKFLIAPDEDKSKKITINKSGIVLRGAGSETGGTEIFASKMRINSRQFRFEPASRDTRKLAVITGKAERGGFWVNVADASALKAGQDVTLRHKSETFTRRYFAPQELKQDWSRLFGSNGGMVIQEIHTIAEVKGNRVRFENPLHIAIEPVEGHDFILERYEALEECGIENIRFTGNWNSYPEEFVHHKDSIHDGGWCAIAMEYVKDAWVRSCTFEHWNEGIFIRAGYRVTLENNHFGGKGGHSTIHARSGYGVLVRNCDFLSGHHGPGTGYTGVNTVVTGCRMAVDQNIDSHSGQPYATLFDNVRGGVFRNIGGPQPGFPHHGRDLVFWNFEHRSTWDFTYDFWDLQKRKNHTFAQPVFVGFTADRKIQFKNEGRNDSPGKRVEPQSLFDAQLGLRLAEKRSSK</sequence>
<dbReference type="InterPro" id="IPR012334">
    <property type="entry name" value="Pectin_lyas_fold"/>
</dbReference>
<dbReference type="Pfam" id="PF12708">
    <property type="entry name" value="Pect-lyase_RHGA_epim"/>
    <property type="match status" value="1"/>
</dbReference>
<dbReference type="InterPro" id="IPR032532">
    <property type="entry name" value="DUF4955"/>
</dbReference>
<dbReference type="Proteomes" id="UP001449657">
    <property type="component" value="Chromosome"/>
</dbReference>
<accession>A0ABZ2Z3R2</accession>
<keyword evidence="4" id="KW-1185">Reference proteome</keyword>
<dbReference type="InterPro" id="IPR024535">
    <property type="entry name" value="RHGA/B-epi-like_pectate_lyase"/>
</dbReference>
<proteinExistence type="predicted"/>
<protein>
    <submittedName>
        <fullName evidence="3">DUF4955 domain-containing protein</fullName>
    </submittedName>
</protein>
<feature type="domain" description="Rhamnogalacturonase A/B/Epimerase-like pectate lyase" evidence="1">
    <location>
        <begin position="63"/>
        <end position="133"/>
    </location>
</feature>
<dbReference type="RefSeq" id="WP_341840901.1">
    <property type="nucleotide sequence ID" value="NZ_CP149792.1"/>
</dbReference>
<gene>
    <name evidence="3" type="ORF">WJU22_25015</name>
</gene>
<name>A0ABZ2Z3R2_9BACT</name>
<feature type="domain" description="DUF4955" evidence="2">
    <location>
        <begin position="367"/>
        <end position="501"/>
    </location>
</feature>
<organism evidence="3 4">
    <name type="scientific">Chitinophaga caseinilytica</name>
    <dbReference type="NCBI Taxonomy" id="2267521"/>
    <lineage>
        <taxon>Bacteria</taxon>
        <taxon>Pseudomonadati</taxon>
        <taxon>Bacteroidota</taxon>
        <taxon>Chitinophagia</taxon>
        <taxon>Chitinophagales</taxon>
        <taxon>Chitinophagaceae</taxon>
        <taxon>Chitinophaga</taxon>
    </lineage>
</organism>
<dbReference type="Gene3D" id="2.160.20.10">
    <property type="entry name" value="Single-stranded right-handed beta-helix, Pectin lyase-like"/>
    <property type="match status" value="2"/>
</dbReference>
<evidence type="ECO:0000259" key="1">
    <source>
        <dbReference type="Pfam" id="PF12708"/>
    </source>
</evidence>
<evidence type="ECO:0000259" key="2">
    <source>
        <dbReference type="Pfam" id="PF16315"/>
    </source>
</evidence>
<dbReference type="Pfam" id="PF16315">
    <property type="entry name" value="DUF4955"/>
    <property type="match status" value="1"/>
</dbReference>
<dbReference type="InterPro" id="IPR011050">
    <property type="entry name" value="Pectin_lyase_fold/virulence"/>
</dbReference>
<evidence type="ECO:0000313" key="4">
    <source>
        <dbReference type="Proteomes" id="UP001449657"/>
    </source>
</evidence>
<dbReference type="EMBL" id="CP150096">
    <property type="protein sequence ID" value="WZN46160.1"/>
    <property type="molecule type" value="Genomic_DNA"/>
</dbReference>
<reference evidence="3 4" key="1">
    <citation type="submission" date="2024-03" db="EMBL/GenBank/DDBJ databases">
        <title>Chitinophaga caseinilytica sp. nov., a casein hydrolysing bacterium isolated from forest soil.</title>
        <authorList>
            <person name="Lee D.S."/>
            <person name="Han D.M."/>
            <person name="Baek J.H."/>
            <person name="Choi D.G."/>
            <person name="Jeon J.H."/>
            <person name="Jeon C.O."/>
        </authorList>
    </citation>
    <scope>NUCLEOTIDE SEQUENCE [LARGE SCALE GENOMIC DNA]</scope>
    <source>
        <strain evidence="3 4">KACC 19118</strain>
    </source>
</reference>